<dbReference type="Gene3D" id="2.60.60.20">
    <property type="entry name" value="PLAT/LH2 domain"/>
    <property type="match status" value="1"/>
</dbReference>
<dbReference type="EMBL" id="VIEB01000840">
    <property type="protein sequence ID" value="TQD79791.1"/>
    <property type="molecule type" value="Genomic_DNA"/>
</dbReference>
<dbReference type="STRING" id="106549.A0A540KZY2"/>
<evidence type="ECO:0000313" key="2">
    <source>
        <dbReference type="Proteomes" id="UP000315295"/>
    </source>
</evidence>
<name>A0A540KZY2_MALBA</name>
<dbReference type="Proteomes" id="UP000315295">
    <property type="component" value="Unassembled WGS sequence"/>
</dbReference>
<proteinExistence type="predicted"/>
<accession>A0A540KZY2</accession>
<dbReference type="SUPFAM" id="SSF49723">
    <property type="entry name" value="Lipase/lipooxygenase domain (PLAT/LH2 domain)"/>
    <property type="match status" value="1"/>
</dbReference>
<reference evidence="1 2" key="1">
    <citation type="journal article" date="2019" name="G3 (Bethesda)">
        <title>Sequencing of a Wild Apple (Malus baccata) Genome Unravels the Differences Between Cultivated and Wild Apple Species Regarding Disease Resistance and Cold Tolerance.</title>
        <authorList>
            <person name="Chen X."/>
        </authorList>
    </citation>
    <scope>NUCLEOTIDE SEQUENCE [LARGE SCALE GENOMIC DNA]</scope>
    <source>
        <strain evidence="2">cv. Shandingzi</strain>
        <tissue evidence="1">Leaves</tissue>
    </source>
</reference>
<sequence length="64" mass="6852">MLQNIVGKLAGHQENGNHGKINGTVVLMKKSVLDFNDINSSVLDRAHELIGQGVCPAAHQCRSS</sequence>
<gene>
    <name evidence="1" type="ORF">C1H46_034654</name>
</gene>
<dbReference type="AlphaFoldDB" id="A0A540KZY2"/>
<organism evidence="1 2">
    <name type="scientific">Malus baccata</name>
    <name type="common">Siberian crab apple</name>
    <name type="synonym">Pyrus baccata</name>
    <dbReference type="NCBI Taxonomy" id="106549"/>
    <lineage>
        <taxon>Eukaryota</taxon>
        <taxon>Viridiplantae</taxon>
        <taxon>Streptophyta</taxon>
        <taxon>Embryophyta</taxon>
        <taxon>Tracheophyta</taxon>
        <taxon>Spermatophyta</taxon>
        <taxon>Magnoliopsida</taxon>
        <taxon>eudicotyledons</taxon>
        <taxon>Gunneridae</taxon>
        <taxon>Pentapetalae</taxon>
        <taxon>rosids</taxon>
        <taxon>fabids</taxon>
        <taxon>Rosales</taxon>
        <taxon>Rosaceae</taxon>
        <taxon>Amygdaloideae</taxon>
        <taxon>Maleae</taxon>
        <taxon>Malus</taxon>
    </lineage>
</organism>
<comment type="caution">
    <text evidence="1">The sequence shown here is derived from an EMBL/GenBank/DDBJ whole genome shotgun (WGS) entry which is preliminary data.</text>
</comment>
<dbReference type="InterPro" id="IPR036392">
    <property type="entry name" value="PLAT/LH2_dom_sf"/>
</dbReference>
<protein>
    <submittedName>
        <fullName evidence="1">Uncharacterized protein</fullName>
    </submittedName>
</protein>
<evidence type="ECO:0000313" key="1">
    <source>
        <dbReference type="EMBL" id="TQD79791.1"/>
    </source>
</evidence>
<keyword evidence="2" id="KW-1185">Reference proteome</keyword>